<name>A0A9D1MF29_9FIRM</name>
<dbReference type="InterPro" id="IPR018062">
    <property type="entry name" value="HTH_AraC-typ_CS"/>
</dbReference>
<comment type="caution">
    <text evidence="8">The sequence shown here is derived from an EMBL/GenBank/DDBJ whole genome shotgun (WGS) entry which is preliminary data.</text>
</comment>
<keyword evidence="6" id="KW-0326">Glycosidase</keyword>
<dbReference type="SMART" id="SM00342">
    <property type="entry name" value="HTH_ARAC"/>
    <property type="match status" value="1"/>
</dbReference>
<comment type="similarity">
    <text evidence="1">Belongs to the glycosyl hydrolase 39 family.</text>
</comment>
<evidence type="ECO:0000313" key="9">
    <source>
        <dbReference type="Proteomes" id="UP000824081"/>
    </source>
</evidence>
<dbReference type="Gene3D" id="3.20.20.80">
    <property type="entry name" value="Glycosidases"/>
    <property type="match status" value="1"/>
</dbReference>
<evidence type="ECO:0000313" key="8">
    <source>
        <dbReference type="EMBL" id="HIU58848.1"/>
    </source>
</evidence>
<dbReference type="PANTHER" id="PTHR43280">
    <property type="entry name" value="ARAC-FAMILY TRANSCRIPTIONAL REGULATOR"/>
    <property type="match status" value="1"/>
</dbReference>
<feature type="non-terminal residue" evidence="8">
    <location>
        <position position="471"/>
    </location>
</feature>
<evidence type="ECO:0000256" key="2">
    <source>
        <dbReference type="ARBA" id="ARBA00022801"/>
    </source>
</evidence>
<evidence type="ECO:0000256" key="4">
    <source>
        <dbReference type="ARBA" id="ARBA00023125"/>
    </source>
</evidence>
<evidence type="ECO:0000256" key="6">
    <source>
        <dbReference type="ARBA" id="ARBA00023295"/>
    </source>
</evidence>
<evidence type="ECO:0000256" key="5">
    <source>
        <dbReference type="ARBA" id="ARBA00023163"/>
    </source>
</evidence>
<dbReference type="PROSITE" id="PS01124">
    <property type="entry name" value="HTH_ARAC_FAMILY_2"/>
    <property type="match status" value="1"/>
</dbReference>
<dbReference type="AlphaFoldDB" id="A0A9D1MF29"/>
<dbReference type="EMBL" id="DVMZ01000054">
    <property type="protein sequence ID" value="HIU58848.1"/>
    <property type="molecule type" value="Genomic_DNA"/>
</dbReference>
<evidence type="ECO:0000259" key="7">
    <source>
        <dbReference type="PROSITE" id="PS01124"/>
    </source>
</evidence>
<dbReference type="InterPro" id="IPR018060">
    <property type="entry name" value="HTH_AraC"/>
</dbReference>
<gene>
    <name evidence="8" type="ORF">IAC57_01980</name>
</gene>
<dbReference type="PROSITE" id="PS00041">
    <property type="entry name" value="HTH_ARAC_FAMILY_1"/>
    <property type="match status" value="1"/>
</dbReference>
<dbReference type="GO" id="GO:0003700">
    <property type="term" value="F:DNA-binding transcription factor activity"/>
    <property type="evidence" value="ECO:0007669"/>
    <property type="project" value="InterPro"/>
</dbReference>
<dbReference type="SUPFAM" id="SSF51445">
    <property type="entry name" value="(Trans)glycosidases"/>
    <property type="match status" value="1"/>
</dbReference>
<evidence type="ECO:0000256" key="1">
    <source>
        <dbReference type="ARBA" id="ARBA00008875"/>
    </source>
</evidence>
<dbReference type="InterPro" id="IPR017853">
    <property type="entry name" value="GH"/>
</dbReference>
<keyword evidence="5" id="KW-0804">Transcription</keyword>
<organism evidence="8 9">
    <name type="scientific">Candidatus Scatosoma pullistercoris</name>
    <dbReference type="NCBI Taxonomy" id="2840934"/>
    <lineage>
        <taxon>Bacteria</taxon>
        <taxon>Bacillati</taxon>
        <taxon>Bacillota</taxon>
        <taxon>Clostridia</taxon>
        <taxon>Candidatus Scatosoma</taxon>
    </lineage>
</organism>
<dbReference type="GO" id="GO:0043565">
    <property type="term" value="F:sequence-specific DNA binding"/>
    <property type="evidence" value="ECO:0007669"/>
    <property type="project" value="InterPro"/>
</dbReference>
<reference evidence="8" key="1">
    <citation type="submission" date="2020-10" db="EMBL/GenBank/DDBJ databases">
        <authorList>
            <person name="Gilroy R."/>
        </authorList>
    </citation>
    <scope>NUCLEOTIDE SEQUENCE</scope>
    <source>
        <strain evidence="8">11687</strain>
    </source>
</reference>
<protein>
    <submittedName>
        <fullName evidence="8">Helix-turn-helix domain-containing protein</fullName>
    </submittedName>
</protein>
<dbReference type="PANTHER" id="PTHR43280:SF2">
    <property type="entry name" value="HTH-TYPE TRANSCRIPTIONAL REGULATOR EXSA"/>
    <property type="match status" value="1"/>
</dbReference>
<keyword evidence="2" id="KW-0378">Hydrolase</keyword>
<keyword evidence="3" id="KW-0805">Transcription regulation</keyword>
<dbReference type="Pfam" id="PF01229">
    <property type="entry name" value="Glyco_hydro_39"/>
    <property type="match status" value="1"/>
</dbReference>
<keyword evidence="4" id="KW-0238">DNA-binding</keyword>
<sequence length="471" mass="54350">MKKIRLLQNITGLQIELSVVHFFGEEENFATVPELIFVAQGMLSVLTQTGTHPEGQEDIFLLNTGEKYSAFSDECVIVSLKLDPSLFLEHDDIIFDCNSGGSPAKEKYYNLKHLLARLVKISADTAQRLEYLTRSILNLLIHELCTNFKGEKKNSLQSKKYLERLDLLTGYINENFRDNLSLSDVAEYAHLSVPYLSTFFDKYFGMSFLTYYTNVRLHHAVAQLMSSDESIEKIALDNGFSDPRAFVSAFRKKYGTPPSVYRKKNASFPQESAGQERQEDLNSNYLYTLAKYLPPLNGPKSENSFPVSQNFSEEKIDLSGSTSSEKGYLTHNFRKMTSVGRAKELLYDDVREMLEEWQKEMKFEYIKFHGILSDDMLFYSEDKDGNPVYSFVMIDKVLDYLLTIGLKPIIQFSFMPGQLALHPENSVFFHPMIISPPKSYEKWDAMIAALMNHWIERYTHKEVRSWLFCVW</sequence>
<dbReference type="InterPro" id="IPR049166">
    <property type="entry name" value="GH39_cat"/>
</dbReference>
<proteinExistence type="inferred from homology"/>
<dbReference type="SUPFAM" id="SSF46689">
    <property type="entry name" value="Homeodomain-like"/>
    <property type="match status" value="2"/>
</dbReference>
<evidence type="ECO:0000256" key="3">
    <source>
        <dbReference type="ARBA" id="ARBA00023015"/>
    </source>
</evidence>
<dbReference type="Proteomes" id="UP000824081">
    <property type="component" value="Unassembled WGS sequence"/>
</dbReference>
<reference evidence="8" key="2">
    <citation type="journal article" date="2021" name="PeerJ">
        <title>Extensive microbial diversity within the chicken gut microbiome revealed by metagenomics and culture.</title>
        <authorList>
            <person name="Gilroy R."/>
            <person name="Ravi A."/>
            <person name="Getino M."/>
            <person name="Pursley I."/>
            <person name="Horton D.L."/>
            <person name="Alikhan N.F."/>
            <person name="Baker D."/>
            <person name="Gharbi K."/>
            <person name="Hall N."/>
            <person name="Watson M."/>
            <person name="Adriaenssens E.M."/>
            <person name="Foster-Nyarko E."/>
            <person name="Jarju S."/>
            <person name="Secka A."/>
            <person name="Antonio M."/>
            <person name="Oren A."/>
            <person name="Chaudhuri R.R."/>
            <person name="La Ragione R."/>
            <person name="Hildebrand F."/>
            <person name="Pallen M.J."/>
        </authorList>
    </citation>
    <scope>NUCLEOTIDE SEQUENCE</scope>
    <source>
        <strain evidence="8">11687</strain>
    </source>
</reference>
<dbReference type="GO" id="GO:0016798">
    <property type="term" value="F:hydrolase activity, acting on glycosyl bonds"/>
    <property type="evidence" value="ECO:0007669"/>
    <property type="project" value="UniProtKB-KW"/>
</dbReference>
<dbReference type="InterPro" id="IPR009057">
    <property type="entry name" value="Homeodomain-like_sf"/>
</dbReference>
<dbReference type="Gene3D" id="1.10.10.60">
    <property type="entry name" value="Homeodomain-like"/>
    <property type="match status" value="2"/>
</dbReference>
<feature type="domain" description="HTH araC/xylS-type" evidence="7">
    <location>
        <begin position="166"/>
        <end position="264"/>
    </location>
</feature>
<dbReference type="Pfam" id="PF12833">
    <property type="entry name" value="HTH_18"/>
    <property type="match status" value="1"/>
</dbReference>
<accession>A0A9D1MF29</accession>